<organism evidence="1 2">
    <name type="scientific">Cupriavidus malaysiensis</name>
    <dbReference type="NCBI Taxonomy" id="367825"/>
    <lineage>
        <taxon>Bacteria</taxon>
        <taxon>Pseudomonadati</taxon>
        <taxon>Pseudomonadota</taxon>
        <taxon>Betaproteobacteria</taxon>
        <taxon>Burkholderiales</taxon>
        <taxon>Burkholderiaceae</taxon>
        <taxon>Cupriavidus</taxon>
    </lineage>
</organism>
<evidence type="ECO:0000313" key="2">
    <source>
        <dbReference type="Proteomes" id="UP000177515"/>
    </source>
</evidence>
<dbReference type="Proteomes" id="UP000177515">
    <property type="component" value="Plasmid unnamed1"/>
</dbReference>
<accession>A0ABN4TV84</accession>
<evidence type="ECO:0000313" key="1">
    <source>
        <dbReference type="EMBL" id="AOZ11147.1"/>
    </source>
</evidence>
<keyword evidence="2" id="KW-1185">Reference proteome</keyword>
<dbReference type="EMBL" id="CP017756">
    <property type="protein sequence ID" value="AOZ11147.1"/>
    <property type="molecule type" value="Genomic_DNA"/>
</dbReference>
<proteinExistence type="predicted"/>
<sequence>MTAVDLTKAKEVIDRPNANEANRFLKLGWTLINTASGKDEQGYPITTYSLAWCGEGEPKNPSY</sequence>
<keyword evidence="1" id="KW-0614">Plasmid</keyword>
<protein>
    <submittedName>
        <fullName evidence="1">Uncharacterized protein</fullName>
    </submittedName>
</protein>
<geneLocation type="plasmid" evidence="1 2">
    <name>unnamed1</name>
</geneLocation>
<dbReference type="RefSeq" id="WP_071073743.1">
    <property type="nucleotide sequence ID" value="NZ_CP017756.1"/>
</dbReference>
<name>A0ABN4TV84_9BURK</name>
<gene>
    <name evidence="1" type="ORF">BKK80_34905</name>
</gene>
<reference evidence="1 2" key="1">
    <citation type="submission" date="2016-10" db="EMBL/GenBank/DDBJ databases">
        <title>Complete genome sequences of three Cupriavidus strains isolated from various Malaysian environments.</title>
        <authorList>
            <person name="Abdullah A.A.-A."/>
            <person name="Shafie N.A.H."/>
            <person name="Lau N.S."/>
        </authorList>
    </citation>
    <scope>NUCLEOTIDE SEQUENCE [LARGE SCALE GENOMIC DNA]</scope>
    <source>
        <strain evidence="1 2">USMAA1020</strain>
        <plasmid evidence="1 2">unnamed1</plasmid>
    </source>
</reference>